<dbReference type="NCBIfam" id="TIGR03750">
    <property type="entry name" value="conj_TIGR03750"/>
    <property type="match status" value="1"/>
</dbReference>
<feature type="transmembrane region" description="Helical" evidence="1">
    <location>
        <begin position="29"/>
        <end position="51"/>
    </location>
</feature>
<accession>A0A1V3NVS3</accession>
<name>A0A1V3NVS3_9GAMM</name>
<keyword evidence="1" id="KW-1133">Transmembrane helix</keyword>
<keyword evidence="3" id="KW-1185">Reference proteome</keyword>
<proteinExistence type="predicted"/>
<dbReference type="AlphaFoldDB" id="A0A1V3NVS3"/>
<gene>
    <name evidence="2" type="ORF">B1C78_00345</name>
</gene>
<feature type="transmembrane region" description="Helical" evidence="1">
    <location>
        <begin position="57"/>
        <end position="76"/>
    </location>
</feature>
<reference evidence="2 3" key="1">
    <citation type="submission" date="2017-02" db="EMBL/GenBank/DDBJ databases">
        <title>Genomic diversity within the haloalkaliphilic genus Thioalkalivibrio.</title>
        <authorList>
            <person name="Ahn A.-C."/>
            <person name="Meier-Kolthoff J."/>
            <person name="Overmars L."/>
            <person name="Richter M."/>
            <person name="Woyke T."/>
            <person name="Sorokin D.Y."/>
            <person name="Muyzer G."/>
        </authorList>
    </citation>
    <scope>NUCLEOTIDE SEQUENCE [LARGE SCALE GENOMIC DNA]</scope>
    <source>
        <strain evidence="2 3">ALJD</strain>
    </source>
</reference>
<dbReference type="STRING" id="108003.B1C78_00345"/>
<protein>
    <submittedName>
        <fullName evidence="2">Conjugal transfer protein</fullName>
    </submittedName>
</protein>
<evidence type="ECO:0000313" key="3">
    <source>
        <dbReference type="Proteomes" id="UP000189462"/>
    </source>
</evidence>
<dbReference type="InterPro" id="IPR021877">
    <property type="entry name" value="DUF3487"/>
</dbReference>
<organism evidence="2 3">
    <name type="scientific">Thioalkalivibrio denitrificans</name>
    <dbReference type="NCBI Taxonomy" id="108003"/>
    <lineage>
        <taxon>Bacteria</taxon>
        <taxon>Pseudomonadati</taxon>
        <taxon>Pseudomonadota</taxon>
        <taxon>Gammaproteobacteria</taxon>
        <taxon>Chromatiales</taxon>
        <taxon>Ectothiorhodospiraceae</taxon>
        <taxon>Thioalkalivibrio</taxon>
    </lineage>
</organism>
<dbReference type="Proteomes" id="UP000189462">
    <property type="component" value="Unassembled WGS sequence"/>
</dbReference>
<dbReference type="Pfam" id="PF11990">
    <property type="entry name" value="DUF3487"/>
    <property type="match status" value="1"/>
</dbReference>
<comment type="caution">
    <text evidence="2">The sequence shown here is derived from an EMBL/GenBank/DDBJ whole genome shotgun (WGS) entry which is preliminary data.</text>
</comment>
<evidence type="ECO:0000256" key="1">
    <source>
        <dbReference type="SAM" id="Phobius"/>
    </source>
</evidence>
<keyword evidence="1" id="KW-0812">Transmembrane</keyword>
<dbReference type="OrthoDB" id="8907898at2"/>
<evidence type="ECO:0000313" key="2">
    <source>
        <dbReference type="EMBL" id="OOG28826.1"/>
    </source>
</evidence>
<dbReference type="EMBL" id="MVBK01000001">
    <property type="protein sequence ID" value="OOG28826.1"/>
    <property type="molecule type" value="Genomic_DNA"/>
</dbReference>
<sequence length="119" mass="12677">MDPLQTRLLRTDRLNGEPVIFRGCSSSELMAIAGVSATAWLPLGIIVASALGAPLMGVGAAAIAVLATVYVAATLLQRLKRGRPEGHYQHRLAIVLDNIGVRKSGFIRRSGTWDVGRSL</sequence>
<keyword evidence="1" id="KW-0472">Membrane</keyword>